<dbReference type="KEGG" id="fte:Fluta_3865"/>
<dbReference type="Proteomes" id="UP000007463">
    <property type="component" value="Chromosome"/>
</dbReference>
<gene>
    <name evidence="2" type="ordered locus">Fluta_3865</name>
</gene>
<dbReference type="EMBL" id="CP002542">
    <property type="protein sequence ID" value="AEA45831.1"/>
    <property type="molecule type" value="Genomic_DNA"/>
</dbReference>
<evidence type="ECO:0000313" key="3">
    <source>
        <dbReference type="Proteomes" id="UP000007463"/>
    </source>
</evidence>
<dbReference type="eggNOG" id="ENOG5032XSA">
    <property type="taxonomic scope" value="Bacteria"/>
</dbReference>
<feature type="chain" id="PRO_5003279860" description="Lipoprotein" evidence="1">
    <location>
        <begin position="22"/>
        <end position="238"/>
    </location>
</feature>
<reference evidence="3" key="2">
    <citation type="submission" date="2011-02" db="EMBL/GenBank/DDBJ databases">
        <title>The complete genome of Fluviicola taffensis DSM 16823.</title>
        <authorList>
            <consortium name="US DOE Joint Genome Institute (JGI-PGF)"/>
            <person name="Lucas S."/>
            <person name="Copeland A."/>
            <person name="Lapidus A."/>
            <person name="Bruce D."/>
            <person name="Goodwin L."/>
            <person name="Pitluck S."/>
            <person name="Kyrpides N."/>
            <person name="Mavromatis K."/>
            <person name="Ivanova N."/>
            <person name="Mikhailova N."/>
            <person name="Pagani I."/>
            <person name="Chertkov O."/>
            <person name="Detter J.C."/>
            <person name="Han C."/>
            <person name="Tapia R."/>
            <person name="Land M."/>
            <person name="Hauser L."/>
            <person name="Markowitz V."/>
            <person name="Cheng J.-F."/>
            <person name="Hugenholtz P."/>
            <person name="Woyke T."/>
            <person name="Wu D."/>
            <person name="Tindall B."/>
            <person name="Pomrenke H.G."/>
            <person name="Brambilla E."/>
            <person name="Klenk H.-P."/>
            <person name="Eisen J.A."/>
        </authorList>
    </citation>
    <scope>NUCLEOTIDE SEQUENCE [LARGE SCALE GENOMIC DNA]</scope>
    <source>
        <strain evidence="3">DSM 16823 / RW262 / RW262</strain>
    </source>
</reference>
<proteinExistence type="predicted"/>
<dbReference type="RefSeq" id="WP_013688589.1">
    <property type="nucleotide sequence ID" value="NC_015321.1"/>
</dbReference>
<evidence type="ECO:0000256" key="1">
    <source>
        <dbReference type="SAM" id="SignalP"/>
    </source>
</evidence>
<feature type="signal peptide" evidence="1">
    <location>
        <begin position="1"/>
        <end position="21"/>
    </location>
</feature>
<dbReference type="PROSITE" id="PS51257">
    <property type="entry name" value="PROKAR_LIPOPROTEIN"/>
    <property type="match status" value="1"/>
</dbReference>
<keyword evidence="1" id="KW-0732">Signal</keyword>
<dbReference type="AlphaFoldDB" id="F2IH17"/>
<evidence type="ECO:0008006" key="4">
    <source>
        <dbReference type="Google" id="ProtNLM"/>
    </source>
</evidence>
<keyword evidence="3" id="KW-1185">Reference proteome</keyword>
<reference evidence="2 3" key="1">
    <citation type="journal article" date="2011" name="Stand. Genomic Sci.">
        <title>Complete genome sequence of the gliding freshwater bacterium Fluviicola taffensis type strain (RW262).</title>
        <authorList>
            <person name="Woyke T."/>
            <person name="Chertkov O."/>
            <person name="Lapidus A."/>
            <person name="Nolan M."/>
            <person name="Lucas S."/>
            <person name="Del Rio T.G."/>
            <person name="Tice H."/>
            <person name="Cheng J.F."/>
            <person name="Tapia R."/>
            <person name="Han C."/>
            <person name="Goodwin L."/>
            <person name="Pitluck S."/>
            <person name="Liolios K."/>
            <person name="Pagani I."/>
            <person name="Ivanova N."/>
            <person name="Huntemann M."/>
            <person name="Mavromatis K."/>
            <person name="Mikhailova N."/>
            <person name="Pati A."/>
            <person name="Chen A."/>
            <person name="Palaniappan K."/>
            <person name="Land M."/>
            <person name="Hauser L."/>
            <person name="Brambilla E.M."/>
            <person name="Rohde M."/>
            <person name="Mwirichia R."/>
            <person name="Sikorski J."/>
            <person name="Tindall B.J."/>
            <person name="Goker M."/>
            <person name="Bristow J."/>
            <person name="Eisen J.A."/>
            <person name="Markowitz V."/>
            <person name="Hugenholtz P."/>
            <person name="Klenk H.P."/>
            <person name="Kyrpides N.C."/>
        </authorList>
    </citation>
    <scope>NUCLEOTIDE SEQUENCE [LARGE SCALE GENOMIC DNA]</scope>
    <source>
        <strain evidence="3">DSM 16823 / RW262 / RW262</strain>
    </source>
</reference>
<name>F2IH17_FLUTR</name>
<protein>
    <recommendedName>
        <fullName evidence="4">Lipoprotein</fullName>
    </recommendedName>
</protein>
<evidence type="ECO:0000313" key="2">
    <source>
        <dbReference type="EMBL" id="AEA45831.1"/>
    </source>
</evidence>
<dbReference type="STRING" id="755732.Fluta_3865"/>
<accession>F2IH17</accession>
<sequence precursor="true">MNKHFSLFILLCLFGFYSCHESVVNTTESTPSEKHTKDTLDRSTVEKIKKYLLSPNDSSITVQFDEITIHLSPLVPFDKVGSFVKTTADTCFVSADVYESILGGQLRIISNSLTDFKIEQAYQTSVSISNEGPHCDLLDWKHFTSNWKVLQLTKNGFYSCLNYTQKEGEIFPQVDVDELKSEVKKHCGEEMYDLVKNSSELRQYPIGIGISSVFIRLKGKMNGKTIIKIIAVDEAMGC</sequence>
<dbReference type="HOGENOM" id="CLU_1348215_0_0_10"/>
<dbReference type="OrthoDB" id="5984340at2"/>
<organism evidence="2 3">
    <name type="scientific">Fluviicola taffensis (strain DSM 16823 / NCIMB 13979 / RW262)</name>
    <dbReference type="NCBI Taxonomy" id="755732"/>
    <lineage>
        <taxon>Bacteria</taxon>
        <taxon>Pseudomonadati</taxon>
        <taxon>Bacteroidota</taxon>
        <taxon>Flavobacteriia</taxon>
        <taxon>Flavobacteriales</taxon>
        <taxon>Crocinitomicaceae</taxon>
        <taxon>Fluviicola</taxon>
    </lineage>
</organism>